<dbReference type="Pfam" id="PF13439">
    <property type="entry name" value="Glyco_transf_4"/>
    <property type="match status" value="1"/>
</dbReference>
<evidence type="ECO:0000259" key="2">
    <source>
        <dbReference type="Pfam" id="PF13439"/>
    </source>
</evidence>
<organism evidence="3 4">
    <name type="scientific">Flavobacterium chungangense</name>
    <dbReference type="NCBI Taxonomy" id="554283"/>
    <lineage>
        <taxon>Bacteria</taxon>
        <taxon>Pseudomonadati</taxon>
        <taxon>Bacteroidota</taxon>
        <taxon>Flavobacteriia</taxon>
        <taxon>Flavobacteriales</taxon>
        <taxon>Flavobacteriaceae</taxon>
        <taxon>Flavobacterium</taxon>
    </lineage>
</organism>
<protein>
    <submittedName>
        <fullName evidence="3">D-inositol-3-phosphate glycosyltransferase</fullName>
        <ecNumber evidence="3">2.4.1.250</ecNumber>
    </submittedName>
</protein>
<evidence type="ECO:0000313" key="3">
    <source>
        <dbReference type="EMBL" id="CAD0009841.1"/>
    </source>
</evidence>
<evidence type="ECO:0000259" key="1">
    <source>
        <dbReference type="Pfam" id="PF00534"/>
    </source>
</evidence>
<dbReference type="GO" id="GO:0102710">
    <property type="term" value="F:D-inositol-3-phosphate glycosyltransferase activity"/>
    <property type="evidence" value="ECO:0007669"/>
    <property type="project" value="UniProtKB-EC"/>
</dbReference>
<feature type="domain" description="Glycosyltransferase subfamily 4-like N-terminal" evidence="2">
    <location>
        <begin position="15"/>
        <end position="176"/>
    </location>
</feature>
<proteinExistence type="predicted"/>
<dbReference type="EMBL" id="CAIJDO010000313">
    <property type="protein sequence ID" value="CAD0009841.1"/>
    <property type="molecule type" value="Genomic_DNA"/>
</dbReference>
<dbReference type="RefSeq" id="WP_031456109.1">
    <property type="nucleotide sequence ID" value="NZ_CAIJDO010000313.1"/>
</dbReference>
<comment type="caution">
    <text evidence="3">The sequence shown here is derived from an EMBL/GenBank/DDBJ whole genome shotgun (WGS) entry which is preliminary data.</text>
</comment>
<gene>
    <name evidence="3" type="primary">mshA_2</name>
    <name evidence="3" type="ORF">FLACHUCJ7_04481</name>
</gene>
<dbReference type="SUPFAM" id="SSF53756">
    <property type="entry name" value="UDP-Glycosyltransferase/glycogen phosphorylase"/>
    <property type="match status" value="1"/>
</dbReference>
<accession>A0A6V6ZDG1</accession>
<evidence type="ECO:0000313" key="4">
    <source>
        <dbReference type="Proteomes" id="UP000556700"/>
    </source>
</evidence>
<dbReference type="InterPro" id="IPR028098">
    <property type="entry name" value="Glyco_trans_4-like_N"/>
</dbReference>
<feature type="domain" description="Glycosyl transferase family 1" evidence="1">
    <location>
        <begin position="184"/>
        <end position="346"/>
    </location>
</feature>
<keyword evidence="3" id="KW-0808">Transferase</keyword>
<dbReference type="AlphaFoldDB" id="A0A6V6ZDG1"/>
<dbReference type="EC" id="2.4.1.250" evidence="3"/>
<dbReference type="Proteomes" id="UP000556700">
    <property type="component" value="Unassembled WGS sequence"/>
</dbReference>
<dbReference type="InterPro" id="IPR001296">
    <property type="entry name" value="Glyco_trans_1"/>
</dbReference>
<dbReference type="Pfam" id="PF00534">
    <property type="entry name" value="Glycos_transf_1"/>
    <property type="match status" value="1"/>
</dbReference>
<sequence length="380" mass="43522">MKITHCISSIDESTGGPARSVTNLCEELIKYDRIKEVSLLTLSSIKPLVRDFQSSKGKIEFFLISLGISKQLDKRLSVINTDLFHGHGIWEQPVHQMAKKARKRNLPYIISVRGMLEPWSLTQGKFKKKIALMLFQHKDLQRANCLHATGKMELESIRALGFNNPIADIPNGIQTDQYPVKDFSKKRDLKKILFLSRIHPKKGIEILINSWEKLNPEIRENWIVEIAGNGEEVYIESLNKIIKSKNLENQITIVGPVFGVEKVNSYQNADIFVLPTYSENFGIVIAEALSCGTPVITTKGTPWEELEKENAGRWIDIGEEPLKIALSELMMKTDFDREIMGKNGRKLIEEKYSIEAVAKKMEELYEWIIFKEKKPDFVYL</sequence>
<reference evidence="3 4" key="1">
    <citation type="submission" date="2020-06" db="EMBL/GenBank/DDBJ databases">
        <authorList>
            <person name="Criscuolo A."/>
        </authorList>
    </citation>
    <scope>NUCLEOTIDE SEQUENCE [LARGE SCALE GENOMIC DNA]</scope>
    <source>
        <strain evidence="4">CIP 110025</strain>
    </source>
</reference>
<keyword evidence="3" id="KW-0328">Glycosyltransferase</keyword>
<keyword evidence="4" id="KW-1185">Reference proteome</keyword>
<dbReference type="Gene3D" id="3.40.50.2000">
    <property type="entry name" value="Glycogen Phosphorylase B"/>
    <property type="match status" value="2"/>
</dbReference>
<dbReference type="PANTHER" id="PTHR12526">
    <property type="entry name" value="GLYCOSYLTRANSFERASE"/>
    <property type="match status" value="1"/>
</dbReference>
<dbReference type="PANTHER" id="PTHR12526:SF637">
    <property type="entry name" value="GLYCOSYLTRANSFERASE EPSF-RELATED"/>
    <property type="match status" value="1"/>
</dbReference>
<name>A0A6V6ZDG1_9FLAO</name>